<evidence type="ECO:0000259" key="6">
    <source>
        <dbReference type="Pfam" id="PF10334"/>
    </source>
</evidence>
<feature type="domain" description="Putative ER transporter 6TM N-terminal" evidence="7">
    <location>
        <begin position="110"/>
        <end position="190"/>
    </location>
</feature>
<feature type="domain" description="Integral membrane bound transporter" evidence="8">
    <location>
        <begin position="637"/>
        <end position="768"/>
    </location>
</feature>
<dbReference type="Pfam" id="PF10337">
    <property type="entry name" value="ArAE_2_N"/>
    <property type="match status" value="2"/>
</dbReference>
<dbReference type="OrthoDB" id="2274698at2759"/>
<dbReference type="Pfam" id="PF10334">
    <property type="entry name" value="BRE4"/>
    <property type="match status" value="1"/>
</dbReference>
<gene>
    <name evidence="9" type="ORF">CPELLU_LOCUS3811</name>
</gene>
<feature type="transmembrane region" description="Helical" evidence="5">
    <location>
        <begin position="636"/>
        <end position="657"/>
    </location>
</feature>
<evidence type="ECO:0000256" key="3">
    <source>
        <dbReference type="ARBA" id="ARBA00022989"/>
    </source>
</evidence>
<dbReference type="PRINTS" id="PR02047">
    <property type="entry name" value="BREFELDNASP4"/>
</dbReference>
<dbReference type="GO" id="GO:0016020">
    <property type="term" value="C:membrane"/>
    <property type="evidence" value="ECO:0007669"/>
    <property type="project" value="UniProtKB-SubCell"/>
</dbReference>
<evidence type="ECO:0000313" key="9">
    <source>
        <dbReference type="EMBL" id="CAG8530295.1"/>
    </source>
</evidence>
<dbReference type="Proteomes" id="UP000789759">
    <property type="component" value="Unassembled WGS sequence"/>
</dbReference>
<protein>
    <submittedName>
        <fullName evidence="9">22162_t:CDS:1</fullName>
    </submittedName>
</protein>
<dbReference type="AlphaFoldDB" id="A0A9N9AGQ9"/>
<feature type="transmembrane region" description="Helical" evidence="5">
    <location>
        <begin position="692"/>
        <end position="710"/>
    </location>
</feature>
<feature type="transmembrane region" description="Helical" evidence="5">
    <location>
        <begin position="193"/>
        <end position="212"/>
    </location>
</feature>
<dbReference type="InterPro" id="IPR023244">
    <property type="entry name" value="Brefeldin_A-sensitivity_4"/>
</dbReference>
<dbReference type="InterPro" id="IPR018823">
    <property type="entry name" value="ArAE_2_N"/>
</dbReference>
<proteinExistence type="predicted"/>
<feature type="transmembrane region" description="Helical" evidence="5">
    <location>
        <begin position="224"/>
        <end position="242"/>
    </location>
</feature>
<evidence type="ECO:0000259" key="7">
    <source>
        <dbReference type="Pfam" id="PF10337"/>
    </source>
</evidence>
<evidence type="ECO:0000256" key="1">
    <source>
        <dbReference type="ARBA" id="ARBA00004141"/>
    </source>
</evidence>
<keyword evidence="10" id="KW-1185">Reference proteome</keyword>
<dbReference type="EMBL" id="CAJVQA010001898">
    <property type="protein sequence ID" value="CAG8530295.1"/>
    <property type="molecule type" value="Genomic_DNA"/>
</dbReference>
<dbReference type="InterPro" id="IPR018820">
    <property type="entry name" value="BRE4-related_DUF2421"/>
</dbReference>
<keyword evidence="3 5" id="KW-1133">Transmembrane helix</keyword>
<evidence type="ECO:0000256" key="2">
    <source>
        <dbReference type="ARBA" id="ARBA00022692"/>
    </source>
</evidence>
<dbReference type="PANTHER" id="PTHR37994">
    <property type="entry name" value="ARAE_2_N DOMAIN-CONTAINING PROTEIN-RELATED"/>
    <property type="match status" value="1"/>
</dbReference>
<evidence type="ECO:0000256" key="5">
    <source>
        <dbReference type="SAM" id="Phobius"/>
    </source>
</evidence>
<feature type="domain" description="Putative ER transporter 6TM N-terminal" evidence="7">
    <location>
        <begin position="203"/>
        <end position="507"/>
    </location>
</feature>
<evidence type="ECO:0000313" key="10">
    <source>
        <dbReference type="Proteomes" id="UP000789759"/>
    </source>
</evidence>
<accession>A0A9N9AGQ9</accession>
<dbReference type="Pfam" id="PF13515">
    <property type="entry name" value="FUSC_2"/>
    <property type="match status" value="1"/>
</dbReference>
<feature type="transmembrane region" description="Helical" evidence="5">
    <location>
        <begin position="254"/>
        <end position="273"/>
    </location>
</feature>
<dbReference type="InterPro" id="IPR049453">
    <property type="entry name" value="Memb_transporter_dom"/>
</dbReference>
<sequence length="1000" mass="114041">MENLEDRFHPEQSHSSLSIETVMEVCEEESEEYDNELTLTADNDLSKVVRDVLKSDLYQEALKQGNNNDDNNNPPIEPTPKRVPRCSDIWYKLIKPIFDSIMEKATWPMAKQVLKASVAYWLAFVIDLIVPAMQELGPYTFLAVVMVCYFQPSRTFGSLWESAGWGIVGACLATLWSFLGIKISQAIRGDEIFSIPAMLVNLSFLAIGTFVLSYDKIKWQPMRYGSINAIMIMSLSLTLSYVTPENTNRILKNLLIPMLIGPACSFVVNITLWPENATTNYIPCLHNTLQSFIDLLEHETNYFLYDHSYNRNTRNRISELFRVVQDNVFNLDIAKKDAQHEVSYSKIGPEDLLDINKIVKSLHMILEGLALSGVIEEELIKDRREGTIEIRIEDKCEQASILDQVTLNTYVDEPSPLSVGTSTGSEEDLKKLLEIIRPICKELSQTCQICLADCMIRVEHLKHNCRDPWYRNIWPFNLKATPSHNQNVLEDPMGDLQAALTKFENARVEGLYRLFSDKEFISPLPQRSLLLILLFENNLKTFAEDLSLLVGTIKILGNQRQSKKFWHPPIPFFKRTRDVGGTEEEHLKFFESNTRQDEKEEIENEILFDPDVTQPTTKFQRFWYKLWLIRNWFNSIYARFAIKNALWAVISAVLSFSPTTGGAVLQFFGRLLGSIVGATTAIITWEITQGNVYGLACLLFVFSLLLWFIYLNAKVWTVGGVIMLVNFALVLTNVYQAHNGMGIVSETAFSIAAKRTSAVGLGITSVFIMNMIPWPHTGRVEVRRRLARTISDICVLYSMTISSLLHEKMGSRTKPFRKLVSKINRSITIERLLLSRTKYEPPLRGNFPIEKYNRIIEIVEHMVCLVGGLEHILCELSGTEWKVELADVFNPTKCHYITHILTTFHILSTALENKVPLPPYNIIASGDTKFGKVGLGSRISGRIRRTASDLTKEDLETHAFVCYCAYLIKTSHLVNELLKLVYVIKQLVGVNKYVKELIQF</sequence>
<keyword evidence="2 5" id="KW-0812">Transmembrane</keyword>
<reference evidence="9" key="1">
    <citation type="submission" date="2021-06" db="EMBL/GenBank/DDBJ databases">
        <authorList>
            <person name="Kallberg Y."/>
            <person name="Tangrot J."/>
            <person name="Rosling A."/>
        </authorList>
    </citation>
    <scope>NUCLEOTIDE SEQUENCE</scope>
    <source>
        <strain evidence="9">FL966</strain>
    </source>
</reference>
<evidence type="ECO:0000259" key="8">
    <source>
        <dbReference type="Pfam" id="PF13515"/>
    </source>
</evidence>
<feature type="transmembrane region" description="Helical" evidence="5">
    <location>
        <begin position="756"/>
        <end position="774"/>
    </location>
</feature>
<comment type="caution">
    <text evidence="9">The sequence shown here is derived from an EMBL/GenBank/DDBJ whole genome shotgun (WGS) entry which is preliminary data.</text>
</comment>
<feature type="transmembrane region" description="Helical" evidence="5">
    <location>
        <begin position="164"/>
        <end position="181"/>
    </location>
</feature>
<feature type="transmembrane region" description="Helical" evidence="5">
    <location>
        <begin position="716"/>
        <end position="735"/>
    </location>
</feature>
<evidence type="ECO:0000256" key="4">
    <source>
        <dbReference type="ARBA" id="ARBA00023136"/>
    </source>
</evidence>
<name>A0A9N9AGQ9_9GLOM</name>
<organism evidence="9 10">
    <name type="scientific">Cetraspora pellucida</name>
    <dbReference type="NCBI Taxonomy" id="1433469"/>
    <lineage>
        <taxon>Eukaryota</taxon>
        <taxon>Fungi</taxon>
        <taxon>Fungi incertae sedis</taxon>
        <taxon>Mucoromycota</taxon>
        <taxon>Glomeromycotina</taxon>
        <taxon>Glomeromycetes</taxon>
        <taxon>Diversisporales</taxon>
        <taxon>Gigasporaceae</taxon>
        <taxon>Cetraspora</taxon>
    </lineage>
</organism>
<comment type="subcellular location">
    <subcellularLocation>
        <location evidence="1">Membrane</location>
        <topology evidence="1">Multi-pass membrane protein</topology>
    </subcellularLocation>
</comment>
<feature type="domain" description="DUF2421" evidence="6">
    <location>
        <begin position="773"/>
        <end position="989"/>
    </location>
</feature>
<keyword evidence="4 5" id="KW-0472">Membrane</keyword>